<organism evidence="1">
    <name type="scientific">Dichomitus squalens</name>
    <dbReference type="NCBI Taxonomy" id="114155"/>
    <lineage>
        <taxon>Eukaryota</taxon>
        <taxon>Fungi</taxon>
        <taxon>Dikarya</taxon>
        <taxon>Basidiomycota</taxon>
        <taxon>Agaricomycotina</taxon>
        <taxon>Agaricomycetes</taxon>
        <taxon>Polyporales</taxon>
        <taxon>Polyporaceae</taxon>
        <taxon>Dichomitus</taxon>
    </lineage>
</organism>
<dbReference type="EMBL" id="ML143443">
    <property type="protein sequence ID" value="TBU26651.1"/>
    <property type="molecule type" value="Genomic_DNA"/>
</dbReference>
<accession>A0A4Q9NFK5</accession>
<reference evidence="1" key="1">
    <citation type="submission" date="2019-01" db="EMBL/GenBank/DDBJ databases">
        <title>Draft genome sequences of three monokaryotic isolates of the white-rot basidiomycete fungus Dichomitus squalens.</title>
        <authorList>
            <consortium name="DOE Joint Genome Institute"/>
            <person name="Lopez S.C."/>
            <person name="Andreopoulos B."/>
            <person name="Pangilinan J."/>
            <person name="Lipzen A."/>
            <person name="Riley R."/>
            <person name="Ahrendt S."/>
            <person name="Ng V."/>
            <person name="Barry K."/>
            <person name="Daum C."/>
            <person name="Grigoriev I.V."/>
            <person name="Hilden K.S."/>
            <person name="Makela M.R."/>
            <person name="de Vries R.P."/>
        </authorList>
    </citation>
    <scope>NUCLEOTIDE SEQUENCE [LARGE SCALE GENOMIC DNA]</scope>
    <source>
        <strain evidence="1">OM18370.1</strain>
    </source>
</reference>
<dbReference type="Proteomes" id="UP000292957">
    <property type="component" value="Unassembled WGS sequence"/>
</dbReference>
<dbReference type="AlphaFoldDB" id="A0A4Q9NFK5"/>
<evidence type="ECO:0000313" key="1">
    <source>
        <dbReference type="EMBL" id="TBU26651.1"/>
    </source>
</evidence>
<name>A0A4Q9NFK5_9APHY</name>
<proteinExistence type="predicted"/>
<gene>
    <name evidence="1" type="ORF">BD311DRAFT_426308</name>
</gene>
<sequence length="155" mass="17500">MIQARTVFILRVSVLLFASRVWGLRVPRGRACRLAARRTSRRRSSDLHRRMSYMAHPPLLRVASLAMDIPCPFAPVPIVASAAPQRYTSSAHQYSELTRFRALPMPAARSPCFVISACRCFRPAATRTWCGCSNLVIRTYERCPRIGCFMAASRL</sequence>
<protein>
    <submittedName>
        <fullName evidence="1">Uncharacterized protein</fullName>
    </submittedName>
</protein>